<proteinExistence type="predicted"/>
<name>A0A0Q0T4Q8_9PSED</name>
<feature type="transmembrane region" description="Helical" evidence="1">
    <location>
        <begin position="39"/>
        <end position="60"/>
    </location>
</feature>
<dbReference type="EMBL" id="LLWH01000058">
    <property type="protein sequence ID" value="KQB54654.1"/>
    <property type="molecule type" value="Genomic_DNA"/>
</dbReference>
<reference evidence="2 3" key="1">
    <citation type="submission" date="2015-10" db="EMBL/GenBank/DDBJ databases">
        <title>Pseudomonas helleri sp. nov. and Pseudomonas weihenstephanensis sp. nov., isolated from raw cows milk.</title>
        <authorList>
            <person name="Von Neubeck M."/>
            <person name="Huptas C."/>
            <person name="Wenning M."/>
            <person name="Scherer S."/>
        </authorList>
    </citation>
    <scope>NUCLEOTIDE SEQUENCE [LARGE SCALE GENOMIC DNA]</scope>
    <source>
        <strain evidence="2 3">BSTT44</strain>
    </source>
</reference>
<evidence type="ECO:0000313" key="3">
    <source>
        <dbReference type="Proteomes" id="UP000050342"/>
    </source>
</evidence>
<keyword evidence="1" id="KW-0472">Membrane</keyword>
<gene>
    <name evidence="2" type="ORF">AQS70_21130</name>
</gene>
<keyword evidence="1" id="KW-0812">Transmembrane</keyword>
<sequence length="224" mass="25487">MRWGDSVVWFGCVLLFFAGAAWSGVLPKADFFVAKDIHELAETGAAIATIFAVVFGLSAWKKQLRGQSDHELARKLLLETERLKAQALVITRTADNCKNSSNLQSADWSVLQKILSILRADLAKSHECRSNMEAILIEADVMWGDELRMYYSEVLELFDMCQLYIQSNLDFLDDTEIDMEGDDLSWIENRLSEGGWNLDERKRRERISILLSQATGYLKEKLVS</sequence>
<dbReference type="AlphaFoldDB" id="A0A0Q0T4Q8"/>
<keyword evidence="3" id="KW-1185">Reference proteome</keyword>
<comment type="caution">
    <text evidence="2">The sequence shown here is derived from an EMBL/GenBank/DDBJ whole genome shotgun (WGS) entry which is preliminary data.</text>
</comment>
<dbReference type="Proteomes" id="UP000050342">
    <property type="component" value="Unassembled WGS sequence"/>
</dbReference>
<organism evidence="2 3">
    <name type="scientific">Pseudomonas endophytica</name>
    <dbReference type="NCBI Taxonomy" id="1563157"/>
    <lineage>
        <taxon>Bacteria</taxon>
        <taxon>Pseudomonadati</taxon>
        <taxon>Pseudomonadota</taxon>
        <taxon>Gammaproteobacteria</taxon>
        <taxon>Pseudomonadales</taxon>
        <taxon>Pseudomonadaceae</taxon>
        <taxon>Pseudomonas</taxon>
    </lineage>
</organism>
<evidence type="ECO:0000256" key="1">
    <source>
        <dbReference type="SAM" id="Phobius"/>
    </source>
</evidence>
<evidence type="ECO:0000313" key="2">
    <source>
        <dbReference type="EMBL" id="KQB54654.1"/>
    </source>
</evidence>
<accession>A0A0Q0T4Q8</accession>
<keyword evidence="1" id="KW-1133">Transmembrane helix</keyword>
<protein>
    <submittedName>
        <fullName evidence="2">Uncharacterized protein</fullName>
    </submittedName>
</protein>